<organism evidence="1 2">
    <name type="scientific">Rhododendron simsii</name>
    <name type="common">Sims's rhododendron</name>
    <dbReference type="NCBI Taxonomy" id="118357"/>
    <lineage>
        <taxon>Eukaryota</taxon>
        <taxon>Viridiplantae</taxon>
        <taxon>Streptophyta</taxon>
        <taxon>Embryophyta</taxon>
        <taxon>Tracheophyta</taxon>
        <taxon>Spermatophyta</taxon>
        <taxon>Magnoliopsida</taxon>
        <taxon>eudicotyledons</taxon>
        <taxon>Gunneridae</taxon>
        <taxon>Pentapetalae</taxon>
        <taxon>asterids</taxon>
        <taxon>Ericales</taxon>
        <taxon>Ericaceae</taxon>
        <taxon>Ericoideae</taxon>
        <taxon>Rhodoreae</taxon>
        <taxon>Rhododendron</taxon>
    </lineage>
</organism>
<protein>
    <submittedName>
        <fullName evidence="1">Uncharacterized protein</fullName>
    </submittedName>
</protein>
<sequence>MGNKNTTWLINNTDEVMEIRQFRGLILDKNNFINKKTVKAHERINIDSKNYDGHDCRGGQPSCLMIFCGGSLLNLRSSEEYLLLPGDKFINFETVTIDKSEDQNSTGVVNYEVKFQPRDASFTVKSLKVPFGSLH</sequence>
<comment type="caution">
    <text evidence="1">The sequence shown here is derived from an EMBL/GenBank/DDBJ whole genome shotgun (WGS) entry which is preliminary data.</text>
</comment>
<name>A0A834HD14_RHOSS</name>
<gene>
    <name evidence="1" type="ORF">RHSIM_Rhsim02G0192300</name>
</gene>
<proteinExistence type="predicted"/>
<dbReference type="EMBL" id="WJXA01000002">
    <property type="protein sequence ID" value="KAF7150858.1"/>
    <property type="molecule type" value="Genomic_DNA"/>
</dbReference>
<dbReference type="OrthoDB" id="10415619at2759"/>
<dbReference type="AlphaFoldDB" id="A0A834HD14"/>
<dbReference type="Proteomes" id="UP000626092">
    <property type="component" value="Unassembled WGS sequence"/>
</dbReference>
<keyword evidence="2" id="KW-1185">Reference proteome</keyword>
<reference evidence="1" key="1">
    <citation type="submission" date="2019-11" db="EMBL/GenBank/DDBJ databases">
        <authorList>
            <person name="Liu Y."/>
            <person name="Hou J."/>
            <person name="Li T.-Q."/>
            <person name="Guan C.-H."/>
            <person name="Wu X."/>
            <person name="Wu H.-Z."/>
            <person name="Ling F."/>
            <person name="Zhang R."/>
            <person name="Shi X.-G."/>
            <person name="Ren J.-P."/>
            <person name="Chen E.-F."/>
            <person name="Sun J.-M."/>
        </authorList>
    </citation>
    <scope>NUCLEOTIDE SEQUENCE</scope>
    <source>
        <strain evidence="1">Adult_tree_wgs_1</strain>
        <tissue evidence="1">Leaves</tissue>
    </source>
</reference>
<evidence type="ECO:0000313" key="1">
    <source>
        <dbReference type="EMBL" id="KAF7150858.1"/>
    </source>
</evidence>
<accession>A0A834HD14</accession>
<evidence type="ECO:0000313" key="2">
    <source>
        <dbReference type="Proteomes" id="UP000626092"/>
    </source>
</evidence>